<accession>A0ACB8CA34</accession>
<proteinExistence type="predicted"/>
<organism evidence="1 2">
    <name type="scientific">Dermacentor silvarum</name>
    <name type="common">Tick</name>
    <dbReference type="NCBI Taxonomy" id="543639"/>
    <lineage>
        <taxon>Eukaryota</taxon>
        <taxon>Metazoa</taxon>
        <taxon>Ecdysozoa</taxon>
        <taxon>Arthropoda</taxon>
        <taxon>Chelicerata</taxon>
        <taxon>Arachnida</taxon>
        <taxon>Acari</taxon>
        <taxon>Parasitiformes</taxon>
        <taxon>Ixodida</taxon>
        <taxon>Ixodoidea</taxon>
        <taxon>Ixodidae</taxon>
        <taxon>Rhipicephalinae</taxon>
        <taxon>Dermacentor</taxon>
    </lineage>
</organism>
<reference evidence="1" key="1">
    <citation type="submission" date="2020-05" db="EMBL/GenBank/DDBJ databases">
        <title>Large-scale comparative analyses of tick genomes elucidate their genetic diversity and vector capacities.</title>
        <authorList>
            <person name="Jia N."/>
            <person name="Wang J."/>
            <person name="Shi W."/>
            <person name="Du L."/>
            <person name="Sun Y."/>
            <person name="Zhan W."/>
            <person name="Jiang J."/>
            <person name="Wang Q."/>
            <person name="Zhang B."/>
            <person name="Ji P."/>
            <person name="Sakyi L.B."/>
            <person name="Cui X."/>
            <person name="Yuan T."/>
            <person name="Jiang B."/>
            <person name="Yang W."/>
            <person name="Lam T.T.-Y."/>
            <person name="Chang Q."/>
            <person name="Ding S."/>
            <person name="Wang X."/>
            <person name="Zhu J."/>
            <person name="Ruan X."/>
            <person name="Zhao L."/>
            <person name="Wei J."/>
            <person name="Que T."/>
            <person name="Du C."/>
            <person name="Cheng J."/>
            <person name="Dai P."/>
            <person name="Han X."/>
            <person name="Huang E."/>
            <person name="Gao Y."/>
            <person name="Liu J."/>
            <person name="Shao H."/>
            <person name="Ye R."/>
            <person name="Li L."/>
            <person name="Wei W."/>
            <person name="Wang X."/>
            <person name="Wang C."/>
            <person name="Yang T."/>
            <person name="Huo Q."/>
            <person name="Li W."/>
            <person name="Guo W."/>
            <person name="Chen H."/>
            <person name="Zhou L."/>
            <person name="Ni X."/>
            <person name="Tian J."/>
            <person name="Zhou Y."/>
            <person name="Sheng Y."/>
            <person name="Liu T."/>
            <person name="Pan Y."/>
            <person name="Xia L."/>
            <person name="Li J."/>
            <person name="Zhao F."/>
            <person name="Cao W."/>
        </authorList>
    </citation>
    <scope>NUCLEOTIDE SEQUENCE</scope>
    <source>
        <strain evidence="1">Dsil-2018</strain>
    </source>
</reference>
<name>A0ACB8CA34_DERSI</name>
<evidence type="ECO:0000313" key="1">
    <source>
        <dbReference type="EMBL" id="KAH7937773.1"/>
    </source>
</evidence>
<protein>
    <submittedName>
        <fullName evidence="1">Uncharacterized protein</fullName>
    </submittedName>
</protein>
<keyword evidence="2" id="KW-1185">Reference proteome</keyword>
<comment type="caution">
    <text evidence="1">The sequence shown here is derived from an EMBL/GenBank/DDBJ whole genome shotgun (WGS) entry which is preliminary data.</text>
</comment>
<dbReference type="EMBL" id="CM023477">
    <property type="protein sequence ID" value="KAH7937773.1"/>
    <property type="molecule type" value="Genomic_DNA"/>
</dbReference>
<dbReference type="Proteomes" id="UP000821865">
    <property type="component" value="Chromosome 8"/>
</dbReference>
<evidence type="ECO:0000313" key="2">
    <source>
        <dbReference type="Proteomes" id="UP000821865"/>
    </source>
</evidence>
<gene>
    <name evidence="1" type="ORF">HPB49_015876</name>
</gene>
<sequence length="74" mass="7975">MLPLPANEIKIIVRPKGELNISKVGSPTVTSAILQATQLSLEDSQNDTVCSNNQQNIMVISPPSPQNADRYATI</sequence>